<dbReference type="InterPro" id="IPR057574">
    <property type="entry name" value="nSTAND_NTPase5_dom"/>
</dbReference>
<organism evidence="3 4">
    <name type="scientific">Micromonospora maritima</name>
    <dbReference type="NCBI Taxonomy" id="986711"/>
    <lineage>
        <taxon>Bacteria</taxon>
        <taxon>Bacillati</taxon>
        <taxon>Actinomycetota</taxon>
        <taxon>Actinomycetes</taxon>
        <taxon>Micromonosporales</taxon>
        <taxon>Micromonosporaceae</taxon>
        <taxon>Micromonospora</taxon>
    </lineage>
</organism>
<dbReference type="RefSeq" id="WP_396768207.1">
    <property type="nucleotide sequence ID" value="NZ_JBITLA010000001.1"/>
</dbReference>
<dbReference type="Proteomes" id="UP001612812">
    <property type="component" value="Unassembled WGS sequence"/>
</dbReference>
<protein>
    <recommendedName>
        <fullName evidence="2">Novel STAND NTPase 5 domain-containing protein</fullName>
    </recommendedName>
</protein>
<keyword evidence="4" id="KW-1185">Reference proteome</keyword>
<evidence type="ECO:0000259" key="2">
    <source>
        <dbReference type="Pfam" id="PF25199"/>
    </source>
</evidence>
<feature type="domain" description="Novel STAND NTPase 5" evidence="2">
    <location>
        <begin position="611"/>
        <end position="740"/>
    </location>
</feature>
<evidence type="ECO:0000256" key="1">
    <source>
        <dbReference type="SAM" id="MobiDB-lite"/>
    </source>
</evidence>
<dbReference type="InterPro" id="IPR027417">
    <property type="entry name" value="P-loop_NTPase"/>
</dbReference>
<feature type="region of interest" description="Disordered" evidence="1">
    <location>
        <begin position="286"/>
        <end position="308"/>
    </location>
</feature>
<name>A0ABW7ZFG8_9ACTN</name>
<evidence type="ECO:0000313" key="4">
    <source>
        <dbReference type="Proteomes" id="UP001612812"/>
    </source>
</evidence>
<comment type="caution">
    <text evidence="3">The sequence shown here is derived from an EMBL/GenBank/DDBJ whole genome shotgun (WGS) entry which is preliminary data.</text>
</comment>
<sequence>MTLNGDLVLLACSAPGSIAESVEELSRDAIEVIADLHRRGGTLDVILLLGDLTATAAPESFDALTAGLNRMWEACMESPDVTELPAVLAVPGVGDRQEQAPQLALVRALGELWTDVRDTFSAEQTDVIGLVRSAFSRFEDWYGTVRDPRWRSALLPGDGSLVVGTGASQVALVGLNSAFRMLTSGATPDMAELHPAQVQAAVPRTDGGASHPVVLVSSRAVALPAGPPGPVIGLAGRTGAGAGGGWWVPEPGPARVDLLTVHTTTGHHHLRTLDGTAVTVAPAPADESAGVDAPADQVPTPVVEPPRSDAAMEGTVDEVDRVLATGQAVLVVTSGIEDESRGEWGTPLGSPDEVFAHFMEQLPIPLVDDRVTLAATMRRLRRHDRATVDRIVSGVLVSDGSKVNETALRILRAPWYRIYDCTGTNIFQELVTRLNMGSKVVVVDAGKEVPGRSRSQLEVIAMNGIAPGGAGSPVSFDIQDRGRSGRALWFRQMKADMITNQLVVTASSVGSKHLWSYLDWFTADDVWEGGQTRLVVAPDTDQTATWKLNGSRLRQVRASLPQLARARFDPDSEELRRGAQLLARLRSGVDDVGAVQLVSSLLSTAPAGNDAYLRGADPTWGDVKDGVPAALSTFKSMLALAEAPDGQKPVLVLQDAAGTGKSTALMQLGLNLHERGQAVGWVDRSVTSDIPEIVAECAQLGLDAVLIDDIDIFGGRAAALVEQLSRRGAVLVVATVRSTRGELLDGVTGLTKVPHLRLTDEDLDGLVRHLDAWRQLGELKALKVHQARVARLRELSYRDLMAAMVEAITGFRFEDRVASEFRQLRELERSIYATICLFEALQYEDHSLTLSQNALLQIVSDSPTPAVNRAIDHLVSGLRILVKQESGHVRTRHRRVAEETEKNLRRDPALYRELVENLILFYVQRGANITNRNDPTRRAMVALINHRVMIKSALSADVVREIYRSLHDYLSEDFHYWLQCGSYEVARDLDQALNYLEVARGCEGGQDHFKVVTTWAMVCLRLARRRPDDPALHEKALRAMGELERIAGIFGEKSPHTYVSILRDGTQWLTASVLLGQDERRGLAARISHWAEVGTARLNTNREFRGVCREFTPTLKRFLADEGDVETVPI</sequence>
<accession>A0ABW7ZFG8</accession>
<dbReference type="SUPFAM" id="SSF52540">
    <property type="entry name" value="P-loop containing nucleoside triphosphate hydrolases"/>
    <property type="match status" value="1"/>
</dbReference>
<gene>
    <name evidence="3" type="ORF">ACIBP4_04775</name>
</gene>
<proteinExistence type="predicted"/>
<evidence type="ECO:0000313" key="3">
    <source>
        <dbReference type="EMBL" id="MFI7261610.1"/>
    </source>
</evidence>
<reference evidence="3 4" key="1">
    <citation type="submission" date="2024-10" db="EMBL/GenBank/DDBJ databases">
        <title>The Natural Products Discovery Center: Release of the First 8490 Sequenced Strains for Exploring Actinobacteria Biosynthetic Diversity.</title>
        <authorList>
            <person name="Kalkreuter E."/>
            <person name="Kautsar S.A."/>
            <person name="Yang D."/>
            <person name="Bader C.D."/>
            <person name="Teijaro C.N."/>
            <person name="Fluegel L."/>
            <person name="Davis C.M."/>
            <person name="Simpson J.R."/>
            <person name="Lauterbach L."/>
            <person name="Steele A.D."/>
            <person name="Gui C."/>
            <person name="Meng S."/>
            <person name="Li G."/>
            <person name="Viehrig K."/>
            <person name="Ye F."/>
            <person name="Su P."/>
            <person name="Kiefer A.F."/>
            <person name="Nichols A."/>
            <person name="Cepeda A.J."/>
            <person name="Yan W."/>
            <person name="Fan B."/>
            <person name="Jiang Y."/>
            <person name="Adhikari A."/>
            <person name="Zheng C.-J."/>
            <person name="Schuster L."/>
            <person name="Cowan T.M."/>
            <person name="Smanski M.J."/>
            <person name="Chevrette M.G."/>
            <person name="De Carvalho L.P.S."/>
            <person name="Shen B."/>
        </authorList>
    </citation>
    <scope>NUCLEOTIDE SEQUENCE [LARGE SCALE GENOMIC DNA]</scope>
    <source>
        <strain evidence="3 4">NPDC049845</strain>
    </source>
</reference>
<dbReference type="Pfam" id="PF25199">
    <property type="entry name" value="nSTAND_NTPase5"/>
    <property type="match status" value="1"/>
</dbReference>
<dbReference type="EMBL" id="JBITLE010000002">
    <property type="protein sequence ID" value="MFI7261610.1"/>
    <property type="molecule type" value="Genomic_DNA"/>
</dbReference>